<evidence type="ECO:0000313" key="8">
    <source>
        <dbReference type="EMBL" id="PTQ56481.1"/>
    </source>
</evidence>
<dbReference type="InterPro" id="IPR014209">
    <property type="entry name" value="RNA_pol_sigma-K"/>
</dbReference>
<dbReference type="GO" id="GO:0030435">
    <property type="term" value="P:sporulation resulting in formation of a cellular spore"/>
    <property type="evidence" value="ECO:0007669"/>
    <property type="project" value="UniProtKB-KW"/>
</dbReference>
<evidence type="ECO:0000259" key="7">
    <source>
        <dbReference type="PROSITE" id="PS50943"/>
    </source>
</evidence>
<dbReference type="EMBL" id="PEBX01000027">
    <property type="protein sequence ID" value="PTQ56481.1"/>
    <property type="molecule type" value="Genomic_DNA"/>
</dbReference>
<accession>A0A2R6Y1D2</accession>
<dbReference type="InterPro" id="IPR001387">
    <property type="entry name" value="Cro/C1-type_HTH"/>
</dbReference>
<dbReference type="AlphaFoldDB" id="A0A2R6Y1D2"/>
<keyword evidence="5" id="KW-0238">DNA-binding</keyword>
<evidence type="ECO:0000256" key="3">
    <source>
        <dbReference type="ARBA" id="ARBA00023015"/>
    </source>
</evidence>
<dbReference type="NCBIfam" id="TIGR02846">
    <property type="entry name" value="spore_sigmaK"/>
    <property type="match status" value="1"/>
</dbReference>
<comment type="similarity">
    <text evidence="1">Belongs to the sigma-70 factor family.</text>
</comment>
<dbReference type="PRINTS" id="PR00046">
    <property type="entry name" value="SIGMA70FCT"/>
</dbReference>
<dbReference type="PIRSF" id="PIRSF000770">
    <property type="entry name" value="RNA_pol_sigma-SigE/K"/>
    <property type="match status" value="1"/>
</dbReference>
<evidence type="ECO:0000256" key="6">
    <source>
        <dbReference type="ARBA" id="ARBA00023163"/>
    </source>
</evidence>
<dbReference type="InterPro" id="IPR000943">
    <property type="entry name" value="RNA_pol_sigma70"/>
</dbReference>
<dbReference type="PROSITE" id="PS50943">
    <property type="entry name" value="HTH_CROC1"/>
    <property type="match status" value="1"/>
</dbReference>
<evidence type="ECO:0000256" key="4">
    <source>
        <dbReference type="ARBA" id="ARBA00023082"/>
    </source>
</evidence>
<dbReference type="NCBIfam" id="NF004471">
    <property type="entry name" value="PRK05803.1"/>
    <property type="match status" value="1"/>
</dbReference>
<dbReference type="Pfam" id="PF04542">
    <property type="entry name" value="Sigma70_r2"/>
    <property type="match status" value="1"/>
</dbReference>
<dbReference type="PANTHER" id="PTHR30376">
    <property type="entry name" value="SIGMA FACTOR RPOH HEAT SHOCK RELATED"/>
    <property type="match status" value="1"/>
</dbReference>
<evidence type="ECO:0000256" key="2">
    <source>
        <dbReference type="ARBA" id="ARBA00022969"/>
    </source>
</evidence>
<proteinExistence type="inferred from homology"/>
<dbReference type="InterPro" id="IPR050813">
    <property type="entry name" value="Sigma-70_Factor"/>
</dbReference>
<gene>
    <name evidence="8" type="ORF">BSOLF_0188</name>
</gene>
<keyword evidence="4" id="KW-0731">Sigma factor</keyword>
<feature type="domain" description="HTH cro/C1-type" evidence="7">
    <location>
        <begin position="222"/>
        <end position="242"/>
    </location>
</feature>
<dbReference type="NCBIfam" id="TIGR02937">
    <property type="entry name" value="sigma70-ECF"/>
    <property type="match status" value="1"/>
</dbReference>
<dbReference type="Gene3D" id="1.10.10.10">
    <property type="entry name" value="Winged helix-like DNA-binding domain superfamily/Winged helix DNA-binding domain"/>
    <property type="match status" value="1"/>
</dbReference>
<dbReference type="SUPFAM" id="SSF88946">
    <property type="entry name" value="Sigma2 domain of RNA polymerase sigma factors"/>
    <property type="match status" value="1"/>
</dbReference>
<dbReference type="SUPFAM" id="SSF88659">
    <property type="entry name" value="Sigma3 and sigma4 domains of RNA polymerase sigma factors"/>
    <property type="match status" value="1"/>
</dbReference>
<keyword evidence="2" id="KW-0749">Sporulation</keyword>
<keyword evidence="3" id="KW-0805">Transcription regulation</keyword>
<dbReference type="InterPro" id="IPR013324">
    <property type="entry name" value="RNA_pol_sigma_r3/r4-like"/>
</dbReference>
<comment type="caution">
    <text evidence="8">The sequence shown here is derived from an EMBL/GenBank/DDBJ whole genome shotgun (WGS) entry which is preliminary data.</text>
</comment>
<reference evidence="9" key="1">
    <citation type="journal article" date="2018" name="Sci. Rep.">
        <title>Lignite coal burning seam in the remote Altai Mountains harbors a hydrogen-driven thermophilic microbial community.</title>
        <authorList>
            <person name="Kadnikov V.V."/>
            <person name="Mardanov A.V."/>
            <person name="Ivasenko D.A."/>
            <person name="Antsiferov D.V."/>
            <person name="Beletsky A.V."/>
            <person name="Karnachuk O.V."/>
            <person name="Ravin N.V."/>
        </authorList>
    </citation>
    <scope>NUCLEOTIDE SEQUENCE [LARGE SCALE GENOMIC DNA]</scope>
</reference>
<dbReference type="PANTHER" id="PTHR30376:SF3">
    <property type="entry name" value="RNA POLYMERASE SIGMA FACTOR RPOH"/>
    <property type="match status" value="1"/>
</dbReference>
<dbReference type="InterPro" id="IPR036388">
    <property type="entry name" value="WH-like_DNA-bd_sf"/>
</dbReference>
<dbReference type="InterPro" id="IPR014284">
    <property type="entry name" value="RNA_pol_sigma-70_dom"/>
</dbReference>
<dbReference type="CDD" id="cd06171">
    <property type="entry name" value="Sigma70_r4"/>
    <property type="match status" value="1"/>
</dbReference>
<dbReference type="PROSITE" id="PS00716">
    <property type="entry name" value="SIGMA70_2"/>
    <property type="match status" value="1"/>
</dbReference>
<evidence type="ECO:0000313" key="9">
    <source>
        <dbReference type="Proteomes" id="UP000244338"/>
    </source>
</evidence>
<evidence type="ECO:0000256" key="1">
    <source>
        <dbReference type="ARBA" id="ARBA00007788"/>
    </source>
</evidence>
<keyword evidence="6" id="KW-0804">Transcription</keyword>
<dbReference type="InterPro" id="IPR007627">
    <property type="entry name" value="RNA_pol_sigma70_r2"/>
</dbReference>
<dbReference type="Pfam" id="PF04545">
    <property type="entry name" value="Sigma70_r4"/>
    <property type="match status" value="1"/>
</dbReference>
<protein>
    <submittedName>
        <fullName evidence="8">RNA polymerase sporulation specific sigma factor SigK</fullName>
    </submittedName>
</protein>
<sequence>MLHIFSNPGQAKNVSHSHMVKEEVWDVSVFGFLFMIIKEIGVLVSHLQNQSYPQPLSEEEEQETLLRMEQGDRDARNKLIEHNLRLVAHITKRYARSSEEQEEMLSIGTYGLIKAVDTYNMQKGTKLATYAAKCIQNEILMHLRANKKSQNDVSIYDPIGMDKEGNEISLIDVLPSDEEDIGDKVETRLKKKEMQQFLHILDDREREVLVRRFGLSGDDEQTQREVANVLGISRSYVSRIEKRALTKLYQAYMKSLRKYDG</sequence>
<dbReference type="GO" id="GO:0006352">
    <property type="term" value="P:DNA-templated transcription initiation"/>
    <property type="evidence" value="ECO:0007669"/>
    <property type="project" value="InterPro"/>
</dbReference>
<evidence type="ECO:0000256" key="5">
    <source>
        <dbReference type="ARBA" id="ARBA00023125"/>
    </source>
</evidence>
<dbReference type="InterPro" id="IPR013325">
    <property type="entry name" value="RNA_pol_sigma_r2"/>
</dbReference>
<dbReference type="InterPro" id="IPR007630">
    <property type="entry name" value="RNA_pol_sigma70_r4"/>
</dbReference>
<organism evidence="8 9">
    <name type="scientific">Candidatus Carbonibacillus altaicus</name>
    <dbReference type="NCBI Taxonomy" id="2163959"/>
    <lineage>
        <taxon>Bacteria</taxon>
        <taxon>Bacillati</taxon>
        <taxon>Bacillota</taxon>
        <taxon>Bacilli</taxon>
        <taxon>Bacillales</taxon>
        <taxon>Candidatus Carbonibacillus</taxon>
    </lineage>
</organism>
<dbReference type="Proteomes" id="UP000244338">
    <property type="component" value="Unassembled WGS sequence"/>
</dbReference>
<name>A0A2R6Y1D2_9BACL</name>
<dbReference type="GO" id="GO:0003677">
    <property type="term" value="F:DNA binding"/>
    <property type="evidence" value="ECO:0007669"/>
    <property type="project" value="UniProtKB-KW"/>
</dbReference>
<dbReference type="GO" id="GO:0016987">
    <property type="term" value="F:sigma factor activity"/>
    <property type="evidence" value="ECO:0007669"/>
    <property type="project" value="UniProtKB-KW"/>
</dbReference>
<dbReference type="Gene3D" id="1.20.120.1810">
    <property type="match status" value="1"/>
</dbReference>